<keyword evidence="6" id="KW-0456">Lyase</keyword>
<dbReference type="InterPro" id="IPR011645">
    <property type="entry name" value="HNOB_dom_associated"/>
</dbReference>
<dbReference type="GO" id="GO:0070482">
    <property type="term" value="P:response to oxygen levels"/>
    <property type="evidence" value="ECO:0007669"/>
    <property type="project" value="TreeGrafter"/>
</dbReference>
<protein>
    <recommendedName>
        <fullName evidence="2">guanylate cyclase</fullName>
        <ecNumber evidence="2">4.6.1.2</ecNumber>
    </recommendedName>
</protein>
<evidence type="ECO:0000256" key="2">
    <source>
        <dbReference type="ARBA" id="ARBA00012202"/>
    </source>
</evidence>
<dbReference type="Proteomes" id="UP001249851">
    <property type="component" value="Unassembled WGS sequence"/>
</dbReference>
<dbReference type="PANTHER" id="PTHR45655">
    <property type="entry name" value="GUANYLATE CYCLASE SOLUBLE SUBUNIT BETA-2"/>
    <property type="match status" value="1"/>
</dbReference>
<evidence type="ECO:0000256" key="5">
    <source>
        <dbReference type="ARBA" id="ARBA00023134"/>
    </source>
</evidence>
<dbReference type="Gene3D" id="3.30.70.1230">
    <property type="entry name" value="Nucleotide cyclase"/>
    <property type="match status" value="1"/>
</dbReference>
<dbReference type="Gene3D" id="3.30.450.260">
    <property type="entry name" value="Haem NO binding associated domain"/>
    <property type="match status" value="1"/>
</dbReference>
<organism evidence="11 12">
    <name type="scientific">Acropora cervicornis</name>
    <name type="common">Staghorn coral</name>
    <dbReference type="NCBI Taxonomy" id="6130"/>
    <lineage>
        <taxon>Eukaryota</taxon>
        <taxon>Metazoa</taxon>
        <taxon>Cnidaria</taxon>
        <taxon>Anthozoa</taxon>
        <taxon>Hexacorallia</taxon>
        <taxon>Scleractinia</taxon>
        <taxon>Astrocoeniina</taxon>
        <taxon>Acroporidae</taxon>
        <taxon>Acropora</taxon>
    </lineage>
</organism>
<keyword evidence="7" id="KW-0141">cGMP biosynthesis</keyword>
<dbReference type="PANTHER" id="PTHR45655:SF13">
    <property type="entry name" value="SOLUBLE GUANYLATE CYCLASE GCY-32-RELATED"/>
    <property type="match status" value="1"/>
</dbReference>
<evidence type="ECO:0000313" key="11">
    <source>
        <dbReference type="EMBL" id="KAK2567774.1"/>
    </source>
</evidence>
<dbReference type="FunFam" id="3.30.450.260:FF:000002">
    <property type="entry name" value="guanylate cyclase soluble subunit alpha-2"/>
    <property type="match status" value="1"/>
</dbReference>
<feature type="region of interest" description="Disordered" evidence="9">
    <location>
        <begin position="675"/>
        <end position="794"/>
    </location>
</feature>
<evidence type="ECO:0000256" key="4">
    <source>
        <dbReference type="ARBA" id="ARBA00022741"/>
    </source>
</evidence>
<dbReference type="InterPro" id="IPR001054">
    <property type="entry name" value="A/G_cyclase"/>
</dbReference>
<dbReference type="EMBL" id="JARQWQ010000013">
    <property type="protein sequence ID" value="KAK2567774.1"/>
    <property type="molecule type" value="Genomic_DNA"/>
</dbReference>
<dbReference type="Pfam" id="PF07700">
    <property type="entry name" value="HNOB"/>
    <property type="match status" value="1"/>
</dbReference>
<keyword evidence="8" id="KW-0175">Coiled coil</keyword>
<dbReference type="SUPFAM" id="SSF111126">
    <property type="entry name" value="Ligand-binding domain in the NO signalling and Golgi transport"/>
    <property type="match status" value="1"/>
</dbReference>
<reference evidence="11" key="1">
    <citation type="journal article" date="2023" name="G3 (Bethesda)">
        <title>Whole genome assembly and annotation of the endangered Caribbean coral Acropora cervicornis.</title>
        <authorList>
            <person name="Selwyn J.D."/>
            <person name="Vollmer S.V."/>
        </authorList>
    </citation>
    <scope>NUCLEOTIDE SEQUENCE</scope>
    <source>
        <strain evidence="11">K2</strain>
    </source>
</reference>
<proteinExistence type="predicted"/>
<dbReference type="EC" id="4.6.1.2" evidence="2"/>
<dbReference type="InterPro" id="IPR029787">
    <property type="entry name" value="Nucleotide_cyclase"/>
</dbReference>
<dbReference type="GO" id="GO:0005525">
    <property type="term" value="F:GTP binding"/>
    <property type="evidence" value="ECO:0007669"/>
    <property type="project" value="UniProtKB-KW"/>
</dbReference>
<keyword evidence="12" id="KW-1185">Reference proteome</keyword>
<dbReference type="InterPro" id="IPR024096">
    <property type="entry name" value="NO_sig/Golgi_transp_ligand-bd"/>
</dbReference>
<feature type="domain" description="Guanylate cyclase" evidence="10">
    <location>
        <begin position="477"/>
        <end position="607"/>
    </location>
</feature>
<dbReference type="GO" id="GO:0008074">
    <property type="term" value="C:guanylate cyclase complex, soluble"/>
    <property type="evidence" value="ECO:0007669"/>
    <property type="project" value="TreeGrafter"/>
</dbReference>
<keyword evidence="4" id="KW-0547">Nucleotide-binding</keyword>
<sequence>MILDYRLLLWSLRASVYELSTRDWCGQIISKYGFVHCALADLVISKFGQDVWLSIIEKAGVELDGGSYLIHKIYDDQETLSLVAAACETLDLDLNDVLEAFGAHFLAYCVQSGYDRILKVLGRNLRDFLCNLDALHDHLATIYPGMEAPSFRCSETTDGTLQLHYYSKRPGLEHIVIGIVKAVAKEMLNTEVAVKVQQSRSEGCDHVVFAIVETGCKSAEHSKLGLQNFDLNSRTDKQESNTTESEKIGKRRRKEINLLSFCKAFPFHVMFDRKLCVTQAGVAMTRVLNKRFTIPFLFKDAFELARPRMEFTFDAVLSHINTVFIATVKQSALRMSADPPLKVVSNSDVGQTSGNAMPELRLKGQMIFIPKNDCILFLCSPRVSSVSFFKQLGICYSDIPVHDATRDLIFMSHARRAERELVERLEETSNDLRKLESKLTENKRRTDELLHSILPKEVAAKLRLSQPVPAENYKIVTILFSDIVGFTALCSDDKIVPMDIVRMLNKLYTYFDMLTGMNDVYKVETIGDAYMVVGGLPKPCDNHAEKVAYMALSMMEAARKVLSPVDKEPIKIRIGIHSGSVMAGVVGKMMPRYCLFGSTVTLANKMESGSKPGFINVSCETKRYLQKSKEFEFTPNTEIPNPMKCFFLTRSKFAERKPSIIDIAASVAPNNICMFRSPRTSPSHSPPSKRRSETAPADLLSSNLDKPPMRRVSSIDSVSINEKLESLKRQEEGKSKKRRTTLATLCPMFKPSHFKQSESIDENDNEQEEEDDHDDENGKGQMNGGASLIGLDEESLTELVQLTQKIDSTL</sequence>
<comment type="caution">
    <text evidence="11">The sequence shown here is derived from an EMBL/GenBank/DDBJ whole genome shotgun (WGS) entry which is preliminary data.</text>
</comment>
<dbReference type="Pfam" id="PF07701">
    <property type="entry name" value="HNOBA"/>
    <property type="match status" value="1"/>
</dbReference>
<feature type="compositionally biased region" description="Basic and acidic residues" evidence="9">
    <location>
        <begin position="722"/>
        <end position="734"/>
    </location>
</feature>
<dbReference type="AlphaFoldDB" id="A0AAD9QUQ9"/>
<dbReference type="Gene3D" id="3.90.1520.10">
    <property type="entry name" value="H-NOX domain"/>
    <property type="match status" value="1"/>
</dbReference>
<dbReference type="Pfam" id="PF00211">
    <property type="entry name" value="Guanylate_cyc"/>
    <property type="match status" value="1"/>
</dbReference>
<dbReference type="GO" id="GO:0019934">
    <property type="term" value="P:cGMP-mediated signaling"/>
    <property type="evidence" value="ECO:0007669"/>
    <property type="project" value="TreeGrafter"/>
</dbReference>
<accession>A0AAD9QUQ9</accession>
<keyword evidence="5" id="KW-0342">GTP-binding</keyword>
<dbReference type="GO" id="GO:0020037">
    <property type="term" value="F:heme binding"/>
    <property type="evidence" value="ECO:0007669"/>
    <property type="project" value="InterPro"/>
</dbReference>
<comment type="subcellular location">
    <subcellularLocation>
        <location evidence="1">Cytoplasm</location>
    </subcellularLocation>
</comment>
<evidence type="ECO:0000256" key="7">
    <source>
        <dbReference type="ARBA" id="ARBA00023293"/>
    </source>
</evidence>
<evidence type="ECO:0000256" key="3">
    <source>
        <dbReference type="ARBA" id="ARBA00022490"/>
    </source>
</evidence>
<dbReference type="FunFam" id="3.30.70.1230:FF:000007">
    <property type="entry name" value="Guanylate cyclase soluble subunit alpha-3"/>
    <property type="match status" value="1"/>
</dbReference>
<feature type="coiled-coil region" evidence="8">
    <location>
        <begin position="415"/>
        <end position="445"/>
    </location>
</feature>
<evidence type="ECO:0000256" key="1">
    <source>
        <dbReference type="ARBA" id="ARBA00004496"/>
    </source>
</evidence>
<name>A0AAD9QUQ9_ACRCE</name>
<gene>
    <name evidence="11" type="ORF">P5673_007644</name>
</gene>
<dbReference type="InterPro" id="IPR038158">
    <property type="entry name" value="H-NOX_domain_sf"/>
</dbReference>
<reference evidence="11" key="2">
    <citation type="journal article" date="2023" name="Science">
        <title>Genomic signatures of disease resistance in endangered staghorn corals.</title>
        <authorList>
            <person name="Vollmer S.V."/>
            <person name="Selwyn J.D."/>
            <person name="Despard B.A."/>
            <person name="Roesel C.L."/>
        </authorList>
    </citation>
    <scope>NUCLEOTIDE SEQUENCE</scope>
    <source>
        <strain evidence="11">K2</strain>
    </source>
</reference>
<evidence type="ECO:0000256" key="6">
    <source>
        <dbReference type="ARBA" id="ARBA00023239"/>
    </source>
</evidence>
<dbReference type="GO" id="GO:0004383">
    <property type="term" value="F:guanylate cyclase activity"/>
    <property type="evidence" value="ECO:0007669"/>
    <property type="project" value="UniProtKB-EC"/>
</dbReference>
<dbReference type="PROSITE" id="PS50125">
    <property type="entry name" value="GUANYLATE_CYCLASE_2"/>
    <property type="match status" value="1"/>
</dbReference>
<dbReference type="InterPro" id="IPR011644">
    <property type="entry name" value="Heme_NO-bd"/>
</dbReference>
<evidence type="ECO:0000256" key="8">
    <source>
        <dbReference type="SAM" id="Coils"/>
    </source>
</evidence>
<keyword evidence="3" id="KW-0963">Cytoplasm</keyword>
<evidence type="ECO:0000259" key="10">
    <source>
        <dbReference type="PROSITE" id="PS50125"/>
    </source>
</evidence>
<dbReference type="SMART" id="SM00044">
    <property type="entry name" value="CYCc"/>
    <property type="match status" value="1"/>
</dbReference>
<dbReference type="SUPFAM" id="SSF55073">
    <property type="entry name" value="Nucleotide cyclase"/>
    <property type="match status" value="1"/>
</dbReference>
<dbReference type="InterPro" id="IPR042463">
    <property type="entry name" value="HNOB_dom_associated_sf"/>
</dbReference>
<evidence type="ECO:0000313" key="12">
    <source>
        <dbReference type="Proteomes" id="UP001249851"/>
    </source>
</evidence>
<dbReference type="FunFam" id="3.90.1520.10:FF:000012">
    <property type="entry name" value="Chromosome undetermined SCAF14725, whole genome shotgun sequence"/>
    <property type="match status" value="1"/>
</dbReference>
<evidence type="ECO:0000256" key="9">
    <source>
        <dbReference type="SAM" id="MobiDB-lite"/>
    </source>
</evidence>
<feature type="compositionally biased region" description="Acidic residues" evidence="9">
    <location>
        <begin position="759"/>
        <end position="775"/>
    </location>
</feature>
<dbReference type="CDD" id="cd07302">
    <property type="entry name" value="CHD"/>
    <property type="match status" value="1"/>
</dbReference>
<dbReference type="Gene3D" id="6.10.250.780">
    <property type="match status" value="1"/>
</dbReference>